<dbReference type="AlphaFoldDB" id="A0A937CVM9"/>
<comment type="caution">
    <text evidence="2">The sequence shown here is derived from an EMBL/GenBank/DDBJ whole genome shotgun (WGS) entry which is preliminary data.</text>
</comment>
<keyword evidence="3" id="KW-1185">Reference proteome</keyword>
<accession>A0A937CVM9</accession>
<protein>
    <recommendedName>
        <fullName evidence="4">Lipoprotein</fullName>
    </recommendedName>
</protein>
<evidence type="ECO:0000256" key="1">
    <source>
        <dbReference type="SAM" id="SignalP"/>
    </source>
</evidence>
<dbReference type="Proteomes" id="UP000599109">
    <property type="component" value="Unassembled WGS sequence"/>
</dbReference>
<sequence length="130" mass="13872">MARKPCASRQLLLSCLCLLAACEGRNDPAAAPVRGALPSASTDRWIGRWVGPEGTFLDISADGQKYRITIRNLDGPRTFDGTPAGNRITFERDGAGESIRAGTGAETGMKWLADKTDCLVVKPGEGYCRG</sequence>
<evidence type="ECO:0008006" key="4">
    <source>
        <dbReference type="Google" id="ProtNLM"/>
    </source>
</evidence>
<dbReference type="PROSITE" id="PS51257">
    <property type="entry name" value="PROKAR_LIPOPROTEIN"/>
    <property type="match status" value="1"/>
</dbReference>
<name>A0A937CVM9_9BURK</name>
<evidence type="ECO:0000313" key="3">
    <source>
        <dbReference type="Proteomes" id="UP000599109"/>
    </source>
</evidence>
<gene>
    <name evidence="2" type="ORF">JJ685_22460</name>
</gene>
<evidence type="ECO:0000313" key="2">
    <source>
        <dbReference type="EMBL" id="MBL0393918.1"/>
    </source>
</evidence>
<dbReference type="RefSeq" id="WP_201676566.1">
    <property type="nucleotide sequence ID" value="NZ_JAEQNE010000006.1"/>
</dbReference>
<reference evidence="2 3" key="1">
    <citation type="journal article" date="2017" name="Int. J. Syst. Evol. Microbiol.">
        <title>Ramlibacter monticola sp. nov., isolated from forest soil.</title>
        <authorList>
            <person name="Chaudhary D.K."/>
            <person name="Kim J."/>
        </authorList>
    </citation>
    <scope>NUCLEOTIDE SEQUENCE [LARGE SCALE GENOMIC DNA]</scope>
    <source>
        <strain evidence="2 3">KACC 19175</strain>
    </source>
</reference>
<keyword evidence="1" id="KW-0732">Signal</keyword>
<organism evidence="2 3">
    <name type="scientific">Ramlibacter monticola</name>
    <dbReference type="NCBI Taxonomy" id="1926872"/>
    <lineage>
        <taxon>Bacteria</taxon>
        <taxon>Pseudomonadati</taxon>
        <taxon>Pseudomonadota</taxon>
        <taxon>Betaproteobacteria</taxon>
        <taxon>Burkholderiales</taxon>
        <taxon>Comamonadaceae</taxon>
        <taxon>Ramlibacter</taxon>
    </lineage>
</organism>
<feature type="chain" id="PRO_5037694740" description="Lipoprotein" evidence="1">
    <location>
        <begin position="21"/>
        <end position="130"/>
    </location>
</feature>
<proteinExistence type="predicted"/>
<dbReference type="EMBL" id="JAEQNE010000006">
    <property type="protein sequence ID" value="MBL0393918.1"/>
    <property type="molecule type" value="Genomic_DNA"/>
</dbReference>
<feature type="signal peptide" evidence="1">
    <location>
        <begin position="1"/>
        <end position="20"/>
    </location>
</feature>